<keyword evidence="9 11" id="KW-0131">Cell cycle</keyword>
<dbReference type="InterPro" id="IPR036611">
    <property type="entry name" value="Trigger_fac_ribosome-bd_sf"/>
</dbReference>
<evidence type="ECO:0000256" key="13">
    <source>
        <dbReference type="RuleBase" id="RU003914"/>
    </source>
</evidence>
<comment type="similarity">
    <text evidence="2 11 13">Belongs to the FKBP-type PPIase family. Tig subfamily.</text>
</comment>
<proteinExistence type="inferred from homology"/>
<gene>
    <name evidence="11" type="primary">tig</name>
    <name evidence="15" type="ORF">IPJ27_23085</name>
</gene>
<evidence type="ECO:0000256" key="7">
    <source>
        <dbReference type="ARBA" id="ARBA00023186"/>
    </source>
</evidence>
<dbReference type="GO" id="GO:0043335">
    <property type="term" value="P:protein unfolding"/>
    <property type="evidence" value="ECO:0007669"/>
    <property type="project" value="TreeGrafter"/>
</dbReference>
<comment type="function">
    <text evidence="11">Involved in protein export. Acts as a chaperone by maintaining the newly synthesized protein in an open conformation. Functions as a peptidyl-prolyl cis-trans isomerase.</text>
</comment>
<dbReference type="GO" id="GO:0051083">
    <property type="term" value="P:'de novo' cotranslational protein folding"/>
    <property type="evidence" value="ECO:0007669"/>
    <property type="project" value="TreeGrafter"/>
</dbReference>
<evidence type="ECO:0000256" key="12">
    <source>
        <dbReference type="PROSITE-ProRule" id="PRU00277"/>
    </source>
</evidence>
<keyword evidence="8 11" id="KW-0413">Isomerase</keyword>
<dbReference type="FunFam" id="3.10.50.40:FF:000001">
    <property type="entry name" value="Trigger factor"/>
    <property type="match status" value="1"/>
</dbReference>
<dbReference type="GO" id="GO:0051301">
    <property type="term" value="P:cell division"/>
    <property type="evidence" value="ECO:0007669"/>
    <property type="project" value="UniProtKB-KW"/>
</dbReference>
<dbReference type="InterPro" id="IPR001179">
    <property type="entry name" value="PPIase_FKBP_dom"/>
</dbReference>
<dbReference type="EC" id="5.2.1.8" evidence="3 11"/>
<evidence type="ECO:0000313" key="16">
    <source>
        <dbReference type="Proteomes" id="UP000697998"/>
    </source>
</evidence>
<comment type="catalytic activity">
    <reaction evidence="1 11 12">
        <text>[protein]-peptidylproline (omega=180) = [protein]-peptidylproline (omega=0)</text>
        <dbReference type="Rhea" id="RHEA:16237"/>
        <dbReference type="Rhea" id="RHEA-COMP:10747"/>
        <dbReference type="Rhea" id="RHEA-COMP:10748"/>
        <dbReference type="ChEBI" id="CHEBI:83833"/>
        <dbReference type="ChEBI" id="CHEBI:83834"/>
        <dbReference type="EC" id="5.2.1.8"/>
    </reaction>
</comment>
<dbReference type="InterPro" id="IPR008880">
    <property type="entry name" value="Trigger_fac_C"/>
</dbReference>
<evidence type="ECO:0000259" key="14">
    <source>
        <dbReference type="PROSITE" id="PS50059"/>
    </source>
</evidence>
<dbReference type="Gene3D" id="1.10.3120.10">
    <property type="entry name" value="Trigger factor, C-terminal domain"/>
    <property type="match status" value="1"/>
</dbReference>
<organism evidence="15 16">
    <name type="scientific">Candidatus Accumulibacter proximus</name>
    <dbReference type="NCBI Taxonomy" id="2954385"/>
    <lineage>
        <taxon>Bacteria</taxon>
        <taxon>Pseudomonadati</taxon>
        <taxon>Pseudomonadota</taxon>
        <taxon>Betaproteobacteria</taxon>
        <taxon>Candidatus Accumulibacter</taxon>
    </lineage>
</organism>
<dbReference type="InterPro" id="IPR027304">
    <property type="entry name" value="Trigger_fact/SurA_dom_sf"/>
</dbReference>
<dbReference type="SUPFAM" id="SSF102735">
    <property type="entry name" value="Trigger factor ribosome-binding domain"/>
    <property type="match status" value="1"/>
</dbReference>
<dbReference type="HAMAP" id="MF_00303">
    <property type="entry name" value="Trigger_factor_Tig"/>
    <property type="match status" value="1"/>
</dbReference>
<evidence type="ECO:0000256" key="1">
    <source>
        <dbReference type="ARBA" id="ARBA00000971"/>
    </source>
</evidence>
<dbReference type="PIRSF" id="PIRSF003095">
    <property type="entry name" value="Trigger_factor"/>
    <property type="match status" value="1"/>
</dbReference>
<evidence type="ECO:0000256" key="8">
    <source>
        <dbReference type="ARBA" id="ARBA00023235"/>
    </source>
</evidence>
<dbReference type="NCBIfam" id="TIGR00115">
    <property type="entry name" value="tig"/>
    <property type="match status" value="1"/>
</dbReference>
<dbReference type="PROSITE" id="PS50059">
    <property type="entry name" value="FKBP_PPIASE"/>
    <property type="match status" value="1"/>
</dbReference>
<evidence type="ECO:0000256" key="11">
    <source>
        <dbReference type="HAMAP-Rule" id="MF_00303"/>
    </source>
</evidence>
<evidence type="ECO:0000256" key="3">
    <source>
        <dbReference type="ARBA" id="ARBA00013194"/>
    </source>
</evidence>
<evidence type="ECO:0000256" key="2">
    <source>
        <dbReference type="ARBA" id="ARBA00005464"/>
    </source>
</evidence>
<comment type="subcellular location">
    <subcellularLocation>
        <location evidence="11">Cytoplasm</location>
    </subcellularLocation>
    <text evidence="11">About half TF is bound to the ribosome near the polypeptide exit tunnel while the other half is free in the cytoplasm.</text>
</comment>
<dbReference type="GO" id="GO:0044183">
    <property type="term" value="F:protein folding chaperone"/>
    <property type="evidence" value="ECO:0007669"/>
    <property type="project" value="TreeGrafter"/>
</dbReference>
<dbReference type="GO" id="GO:0003755">
    <property type="term" value="F:peptidyl-prolyl cis-trans isomerase activity"/>
    <property type="evidence" value="ECO:0007669"/>
    <property type="project" value="UniProtKB-UniRule"/>
</dbReference>
<dbReference type="InterPro" id="IPR037041">
    <property type="entry name" value="Trigger_fac_C_sf"/>
</dbReference>
<dbReference type="PANTHER" id="PTHR30560:SF3">
    <property type="entry name" value="TRIGGER FACTOR-LIKE PROTEIN TIG, CHLOROPLASTIC"/>
    <property type="match status" value="1"/>
</dbReference>
<dbReference type="InterPro" id="IPR008881">
    <property type="entry name" value="Trigger_fac_ribosome-bd_bac"/>
</dbReference>
<dbReference type="GO" id="GO:0005737">
    <property type="term" value="C:cytoplasm"/>
    <property type="evidence" value="ECO:0007669"/>
    <property type="project" value="UniProtKB-SubCell"/>
</dbReference>
<name>A0A935Q1P3_9PROT</name>
<dbReference type="Gene3D" id="3.30.70.1050">
    <property type="entry name" value="Trigger factor ribosome-binding domain"/>
    <property type="match status" value="1"/>
</dbReference>
<keyword evidence="5 11" id="KW-0132">Cell division</keyword>
<evidence type="ECO:0000313" key="15">
    <source>
        <dbReference type="EMBL" id="MBK7677410.1"/>
    </source>
</evidence>
<dbReference type="Pfam" id="PF00254">
    <property type="entry name" value="FKBP_C"/>
    <property type="match status" value="1"/>
</dbReference>
<evidence type="ECO:0000256" key="6">
    <source>
        <dbReference type="ARBA" id="ARBA00023110"/>
    </source>
</evidence>
<reference evidence="15 16" key="1">
    <citation type="submission" date="2020-10" db="EMBL/GenBank/DDBJ databases">
        <title>Connecting structure to function with the recovery of over 1000 high-quality activated sludge metagenome-assembled genomes encoding full-length rRNA genes using long-read sequencing.</title>
        <authorList>
            <person name="Singleton C.M."/>
            <person name="Petriglieri F."/>
            <person name="Kristensen J.M."/>
            <person name="Kirkegaard R.H."/>
            <person name="Michaelsen T.Y."/>
            <person name="Andersen M.H."/>
            <person name="Karst S.M."/>
            <person name="Dueholm M.S."/>
            <person name="Nielsen P.H."/>
            <person name="Albertsen M."/>
        </authorList>
    </citation>
    <scope>NUCLEOTIDE SEQUENCE [LARGE SCALE GENOMIC DNA]</scope>
    <source>
        <strain evidence="15">EsbW_18-Q3-R4-48_BATAC.285</strain>
    </source>
</reference>
<dbReference type="PANTHER" id="PTHR30560">
    <property type="entry name" value="TRIGGER FACTOR CHAPERONE AND PEPTIDYL-PROLYL CIS/TRANS ISOMERASE"/>
    <property type="match status" value="1"/>
</dbReference>
<comment type="caution">
    <text evidence="15">The sequence shown here is derived from an EMBL/GenBank/DDBJ whole genome shotgun (WGS) entry which is preliminary data.</text>
</comment>
<dbReference type="Pfam" id="PF05697">
    <property type="entry name" value="Trigger_N"/>
    <property type="match status" value="1"/>
</dbReference>
<evidence type="ECO:0000256" key="10">
    <source>
        <dbReference type="ARBA" id="ARBA00029986"/>
    </source>
</evidence>
<protein>
    <recommendedName>
        <fullName evidence="4 11">Trigger factor</fullName>
        <shortName evidence="11">TF</shortName>
        <ecNumber evidence="3 11">5.2.1.8</ecNumber>
    </recommendedName>
    <alternativeName>
        <fullName evidence="10 11">PPIase</fullName>
    </alternativeName>
</protein>
<keyword evidence="11" id="KW-0963">Cytoplasm</keyword>
<keyword evidence="6 11" id="KW-0697">Rotamase</keyword>
<dbReference type="SUPFAM" id="SSF54534">
    <property type="entry name" value="FKBP-like"/>
    <property type="match status" value="1"/>
</dbReference>
<dbReference type="InterPro" id="IPR005215">
    <property type="entry name" value="Trig_fac"/>
</dbReference>
<dbReference type="Gene3D" id="3.10.50.40">
    <property type="match status" value="1"/>
</dbReference>
<feature type="domain" description="PPIase FKBP-type" evidence="14">
    <location>
        <begin position="165"/>
        <end position="225"/>
    </location>
</feature>
<sequence>METNANTEVPARSALERRVDLSLTIAELDKDIDQRLKRLGKNMKMPGFRPGKVPAQIIRQQYGEQARNDALSEALGKMLSEAVTSQQLRVAGSPRIEPKSSDSMTHIEFSAVFEVYPEITLNDLTDVEVERPALEVGPTDIDSTLDILRKQRVCYELVDRPAAAADRVSIDFVGKKDGEPFSGGQGKDYRFVLGEGKMLSDFENAVIGTRPGEAKSFEMTFPAEYFSKELAGQSVTFDIAVKEVGEPVLPALDADFARTLGIADGDLVKMRAEIEENLRREVKKRLQARVTGNVMDALLAANPVEVPSALIHKEIERLMQVARQDMEQRGMKVKDLPMQPEWFADQARRRISLALIVSEVVKLNELQAKPAQVKALVEEAAQSYDQPQEVVRWYYAQAERLADFEATAIEANVVDWVLARVKVRNKLVAFAELMGQQS</sequence>
<keyword evidence="7 11" id="KW-0143">Chaperone</keyword>
<dbReference type="GO" id="GO:0015031">
    <property type="term" value="P:protein transport"/>
    <property type="evidence" value="ECO:0007669"/>
    <property type="project" value="UniProtKB-UniRule"/>
</dbReference>
<dbReference type="Proteomes" id="UP000697998">
    <property type="component" value="Unassembled WGS sequence"/>
</dbReference>
<evidence type="ECO:0000256" key="5">
    <source>
        <dbReference type="ARBA" id="ARBA00022618"/>
    </source>
</evidence>
<dbReference type="GO" id="GO:0043022">
    <property type="term" value="F:ribosome binding"/>
    <property type="evidence" value="ECO:0007669"/>
    <property type="project" value="TreeGrafter"/>
</dbReference>
<evidence type="ECO:0000256" key="9">
    <source>
        <dbReference type="ARBA" id="ARBA00023306"/>
    </source>
</evidence>
<accession>A0A935Q1P3</accession>
<dbReference type="AlphaFoldDB" id="A0A935Q1P3"/>
<comment type="domain">
    <text evidence="11">Consists of 3 domains; the N-terminus binds the ribosome, the middle domain has PPIase activity, while the C-terminus has intrinsic chaperone activity on its own.</text>
</comment>
<dbReference type="EMBL" id="JADJMH010000034">
    <property type="protein sequence ID" value="MBK7677410.1"/>
    <property type="molecule type" value="Genomic_DNA"/>
</dbReference>
<evidence type="ECO:0000256" key="4">
    <source>
        <dbReference type="ARBA" id="ARBA00016902"/>
    </source>
</evidence>
<dbReference type="InterPro" id="IPR046357">
    <property type="entry name" value="PPIase_dom_sf"/>
</dbReference>
<dbReference type="Pfam" id="PF05698">
    <property type="entry name" value="Trigger_C"/>
    <property type="match status" value="1"/>
</dbReference>
<dbReference type="SUPFAM" id="SSF109998">
    <property type="entry name" value="Triger factor/SurA peptide-binding domain-like"/>
    <property type="match status" value="1"/>
</dbReference>